<feature type="transmembrane region" description="Helical" evidence="1">
    <location>
        <begin position="106"/>
        <end position="133"/>
    </location>
</feature>
<dbReference type="InterPro" id="IPR009944">
    <property type="entry name" value="Amastin"/>
</dbReference>
<comment type="caution">
    <text evidence="2">The sequence shown here is derived from an EMBL/GenBank/DDBJ whole genome shotgun (WGS) entry which is preliminary data.</text>
</comment>
<dbReference type="AlphaFoldDB" id="A0AAW0EZZ3"/>
<sequence length="178" mass="19447">MRYVTSFISAVLFTVVQCVVVVLVVVATPISQIDSTRTKGCHTFWGYKADCTKTKYTQQGKAAFFNCAMRRNNMNGGAALAIISIVTTLVTLLFCVFMLLRVSCPVLLPFIFACVSVITTLISWACVAGAYSIKMCDWKWSDGVLGSLYKYGPGFWVMIAATCLQFVNAVGLGIISFV</sequence>
<dbReference type="PANTHER" id="PTHR33297:SF4">
    <property type="entry name" value="AMASTIN"/>
    <property type="match status" value="1"/>
</dbReference>
<evidence type="ECO:0000256" key="1">
    <source>
        <dbReference type="SAM" id="Phobius"/>
    </source>
</evidence>
<gene>
    <name evidence="2" type="ORF">NESM_000910800</name>
</gene>
<feature type="transmembrane region" description="Helical" evidence="1">
    <location>
        <begin position="6"/>
        <end position="30"/>
    </location>
</feature>
<dbReference type="Proteomes" id="UP001430356">
    <property type="component" value="Unassembled WGS sequence"/>
</dbReference>
<evidence type="ECO:0000313" key="3">
    <source>
        <dbReference type="Proteomes" id="UP001430356"/>
    </source>
</evidence>
<protein>
    <submittedName>
        <fullName evidence="2">Amastin surface glycoprotein</fullName>
    </submittedName>
</protein>
<evidence type="ECO:0000313" key="2">
    <source>
        <dbReference type="EMBL" id="KAK7199374.1"/>
    </source>
</evidence>
<organism evidence="2 3">
    <name type="scientific">Novymonas esmeraldas</name>
    <dbReference type="NCBI Taxonomy" id="1808958"/>
    <lineage>
        <taxon>Eukaryota</taxon>
        <taxon>Discoba</taxon>
        <taxon>Euglenozoa</taxon>
        <taxon>Kinetoplastea</taxon>
        <taxon>Metakinetoplastina</taxon>
        <taxon>Trypanosomatida</taxon>
        <taxon>Trypanosomatidae</taxon>
        <taxon>Novymonas</taxon>
    </lineage>
</organism>
<feature type="transmembrane region" description="Helical" evidence="1">
    <location>
        <begin position="154"/>
        <end position="177"/>
    </location>
</feature>
<feature type="transmembrane region" description="Helical" evidence="1">
    <location>
        <begin position="78"/>
        <end position="100"/>
    </location>
</feature>
<name>A0AAW0EZZ3_9TRYP</name>
<keyword evidence="1" id="KW-0812">Transmembrane</keyword>
<dbReference type="Pfam" id="PF07344">
    <property type="entry name" value="Amastin"/>
    <property type="match status" value="1"/>
</dbReference>
<keyword evidence="1" id="KW-1133">Transmembrane helix</keyword>
<reference evidence="2 3" key="1">
    <citation type="journal article" date="2021" name="MBio">
        <title>A New Model Trypanosomatid, Novymonas esmeraldas: Genomic Perception of Its 'Candidatus Pandoraea novymonadis' Endosymbiont.</title>
        <authorList>
            <person name="Zakharova A."/>
            <person name="Saura A."/>
            <person name="Butenko A."/>
            <person name="Podesvova L."/>
            <person name="Warmusova S."/>
            <person name="Kostygov A.Y."/>
            <person name="Nenarokova A."/>
            <person name="Lukes J."/>
            <person name="Opperdoes F.R."/>
            <person name="Yurchenko V."/>
        </authorList>
    </citation>
    <scope>NUCLEOTIDE SEQUENCE [LARGE SCALE GENOMIC DNA]</scope>
    <source>
        <strain evidence="2 3">E262AT.01</strain>
    </source>
</reference>
<dbReference type="EMBL" id="JAECZO010000324">
    <property type="protein sequence ID" value="KAK7199374.1"/>
    <property type="molecule type" value="Genomic_DNA"/>
</dbReference>
<accession>A0AAW0EZZ3</accession>
<keyword evidence="1" id="KW-0472">Membrane</keyword>
<keyword evidence="3" id="KW-1185">Reference proteome</keyword>
<dbReference type="PANTHER" id="PTHR33297">
    <property type="entry name" value="AMASTIN-LIKE SURFACE PROTEIN-LIKE PROTEIN-RELATED"/>
    <property type="match status" value="1"/>
</dbReference>
<proteinExistence type="predicted"/>